<accession>A0ABT2U7I8</accession>
<feature type="domain" description="PilZ" evidence="1">
    <location>
        <begin position="111"/>
        <end position="220"/>
    </location>
</feature>
<evidence type="ECO:0000313" key="2">
    <source>
        <dbReference type="EMBL" id="MCU6790589.1"/>
    </source>
</evidence>
<dbReference type="EMBL" id="JAOQIO010000001">
    <property type="protein sequence ID" value="MCU6790589.1"/>
    <property type="molecule type" value="Genomic_DNA"/>
</dbReference>
<evidence type="ECO:0000259" key="1">
    <source>
        <dbReference type="Pfam" id="PF07238"/>
    </source>
</evidence>
<reference evidence="2 3" key="1">
    <citation type="submission" date="2022-09" db="EMBL/GenBank/DDBJ databases">
        <authorList>
            <person name="Han X.L."/>
            <person name="Wang Q."/>
            <person name="Lu T."/>
        </authorList>
    </citation>
    <scope>NUCLEOTIDE SEQUENCE [LARGE SCALE GENOMIC DNA]</scope>
    <source>
        <strain evidence="2 3">WQ 127069</strain>
    </source>
</reference>
<name>A0ABT2U7I8_9BACL</name>
<dbReference type="Pfam" id="PF07238">
    <property type="entry name" value="PilZ"/>
    <property type="match status" value="1"/>
</dbReference>
<protein>
    <submittedName>
        <fullName evidence="2">PilZ domain-containing protein</fullName>
    </submittedName>
</protein>
<dbReference type="RefSeq" id="WP_262682074.1">
    <property type="nucleotide sequence ID" value="NZ_JAOQIO010000001.1"/>
</dbReference>
<sequence>MNWDQALALEIVVPKMSVSLIIVGKTKEGLPFCYEDNFTLQQVNAEQMVTTIEFHTWNPLEQLQDIGFIEISFRERGILYYAFVELLHQSVSQAVCSLTLSVPHEFRTFQNRRANRIQLDARTPLTCRVIGVRKTASYQGEAFSGFIHDISAVGLSFVTNTRIFYPLFLELSFELPDDPHTYVLHGEIVRVSNYAHDSYRFAVEFRDIPEATAQLINEYCSRAQL</sequence>
<keyword evidence="3" id="KW-1185">Reference proteome</keyword>
<gene>
    <name evidence="2" type="ORF">OB236_00475</name>
</gene>
<dbReference type="Gene3D" id="2.40.10.220">
    <property type="entry name" value="predicted glycosyltransferase like domains"/>
    <property type="match status" value="1"/>
</dbReference>
<organism evidence="2 3">
    <name type="scientific">Paenibacillus baimaensis</name>
    <dbReference type="NCBI Taxonomy" id="2982185"/>
    <lineage>
        <taxon>Bacteria</taxon>
        <taxon>Bacillati</taxon>
        <taxon>Bacillota</taxon>
        <taxon>Bacilli</taxon>
        <taxon>Bacillales</taxon>
        <taxon>Paenibacillaceae</taxon>
        <taxon>Paenibacillus</taxon>
    </lineage>
</organism>
<dbReference type="InterPro" id="IPR009875">
    <property type="entry name" value="PilZ_domain"/>
</dbReference>
<comment type="caution">
    <text evidence="2">The sequence shown here is derived from an EMBL/GenBank/DDBJ whole genome shotgun (WGS) entry which is preliminary data.</text>
</comment>
<evidence type="ECO:0000313" key="3">
    <source>
        <dbReference type="Proteomes" id="UP001652445"/>
    </source>
</evidence>
<dbReference type="SUPFAM" id="SSF141371">
    <property type="entry name" value="PilZ domain-like"/>
    <property type="match status" value="1"/>
</dbReference>
<dbReference type="Proteomes" id="UP001652445">
    <property type="component" value="Unassembled WGS sequence"/>
</dbReference>
<proteinExistence type="predicted"/>